<dbReference type="Proteomes" id="UP000694941">
    <property type="component" value="Unplaced"/>
</dbReference>
<dbReference type="GeneID" id="111085262"/>
<feature type="region of interest" description="Disordered" evidence="1">
    <location>
        <begin position="355"/>
        <end position="391"/>
    </location>
</feature>
<keyword evidence="2" id="KW-1185">Reference proteome</keyword>
<name>A0ABM1S4Z4_LIMPO</name>
<evidence type="ECO:0000256" key="1">
    <source>
        <dbReference type="SAM" id="MobiDB-lite"/>
    </source>
</evidence>
<organism evidence="2 3">
    <name type="scientific">Limulus polyphemus</name>
    <name type="common">Atlantic horseshoe crab</name>
    <dbReference type="NCBI Taxonomy" id="6850"/>
    <lineage>
        <taxon>Eukaryota</taxon>
        <taxon>Metazoa</taxon>
        <taxon>Ecdysozoa</taxon>
        <taxon>Arthropoda</taxon>
        <taxon>Chelicerata</taxon>
        <taxon>Merostomata</taxon>
        <taxon>Xiphosura</taxon>
        <taxon>Limulidae</taxon>
        <taxon>Limulus</taxon>
    </lineage>
</organism>
<feature type="region of interest" description="Disordered" evidence="1">
    <location>
        <begin position="61"/>
        <end position="97"/>
    </location>
</feature>
<accession>A0ABM1S4Z4</accession>
<proteinExistence type="predicted"/>
<sequence length="391" mass="45718">MHKKFKMKELLPFTSPYPYQSFTWESELDNLNSEKSRVSWHLPSYFKSWPEIDETKTTLQLPPTTLPYSKERITSGPSDYMGSERSQPEHSDDETCPDVKSEAYQKNYSVTLFKSVTPSQKEVLRKVQKIKQEPSWDSNPEWCELQKQTEYKKPQAATFVEAEDLVSRNNCLKAIKLEIEREGRLMSGEIQPSSEGVDVSKELNQLNSLVHIYHLQEEAQEKIMSKVESIILKYCDYLAKTTLKHQNERKEFEKEKRINMEKRIELQTINRILNKELQVLKTQYQSPRENNKIDKRNVSKQSYKEANVKLCFCRDYYTIASQNKALQEKLVTLQQEVMQMKENHMPKALHMASNQGNEIEPLTPESEVESFAVRNKSPQGEESDIMPSDKD</sequence>
<evidence type="ECO:0000313" key="2">
    <source>
        <dbReference type="Proteomes" id="UP000694941"/>
    </source>
</evidence>
<dbReference type="RefSeq" id="XP_022238699.1">
    <property type="nucleotide sequence ID" value="XM_022382991.1"/>
</dbReference>
<evidence type="ECO:0000313" key="3">
    <source>
        <dbReference type="RefSeq" id="XP_022238699.1"/>
    </source>
</evidence>
<gene>
    <name evidence="3" type="primary">LOC111085262</name>
</gene>
<reference evidence="3" key="1">
    <citation type="submission" date="2025-08" db="UniProtKB">
        <authorList>
            <consortium name="RefSeq"/>
        </authorList>
    </citation>
    <scope>IDENTIFICATION</scope>
    <source>
        <tissue evidence="3">Muscle</tissue>
    </source>
</reference>
<protein>
    <submittedName>
        <fullName evidence="3">Uncharacterized protein LOC111085262</fullName>
    </submittedName>
</protein>